<evidence type="ECO:0000256" key="11">
    <source>
        <dbReference type="ARBA" id="ARBA00022801"/>
    </source>
</evidence>
<dbReference type="InterPro" id="IPR003661">
    <property type="entry name" value="HisK_dim/P_dom"/>
</dbReference>
<keyword evidence="13" id="KW-0460">Magnesium</keyword>
<comment type="caution">
    <text evidence="24">The sequence shown here is derived from an EMBL/GenBank/DDBJ whole genome shotgun (WGS) entry which is preliminary data.</text>
</comment>
<dbReference type="InterPro" id="IPR003594">
    <property type="entry name" value="HATPase_dom"/>
</dbReference>
<keyword evidence="9" id="KW-0547">Nucleotide-binding</keyword>
<keyword evidence="12" id="KW-0067">ATP-binding</keyword>
<name>F3KUF4_9BURK</name>
<dbReference type="GO" id="GO:0000155">
    <property type="term" value="F:phosphorelay sensor kinase activity"/>
    <property type="evidence" value="ECO:0007669"/>
    <property type="project" value="InterPro"/>
</dbReference>
<dbReference type="InterPro" id="IPR036890">
    <property type="entry name" value="HATPase_C_sf"/>
</dbReference>
<dbReference type="EC" id="2.7.13.3" evidence="5"/>
<protein>
    <recommendedName>
        <fullName evidence="19">Signal transduction histidine-protein kinase/phosphatase MprB</fullName>
        <ecNumber evidence="5">2.7.13.3</ecNumber>
    </recommendedName>
    <alternativeName>
        <fullName evidence="20">Mycobacterial persistence regulator B</fullName>
    </alternativeName>
</protein>
<evidence type="ECO:0000256" key="21">
    <source>
        <dbReference type="SAM" id="Phobius"/>
    </source>
</evidence>
<keyword evidence="17" id="KW-0843">Virulence</keyword>
<evidence type="ECO:0000256" key="10">
    <source>
        <dbReference type="ARBA" id="ARBA00022777"/>
    </source>
</evidence>
<evidence type="ECO:0000256" key="13">
    <source>
        <dbReference type="ARBA" id="ARBA00022842"/>
    </source>
</evidence>
<proteinExistence type="predicted"/>
<keyword evidence="11" id="KW-0378">Hydrolase</keyword>
<evidence type="ECO:0000256" key="15">
    <source>
        <dbReference type="ARBA" id="ARBA00023012"/>
    </source>
</evidence>
<evidence type="ECO:0000256" key="2">
    <source>
        <dbReference type="ARBA" id="ARBA00001936"/>
    </source>
</evidence>
<dbReference type="EMBL" id="AEGR01000061">
    <property type="protein sequence ID" value="EGI76531.1"/>
    <property type="molecule type" value="Genomic_DNA"/>
</dbReference>
<dbReference type="Pfam" id="PF02518">
    <property type="entry name" value="HATPase_c"/>
    <property type="match status" value="1"/>
</dbReference>
<dbReference type="SUPFAM" id="SSF55874">
    <property type="entry name" value="ATPase domain of HSP90 chaperone/DNA topoisomerase II/histidine kinase"/>
    <property type="match status" value="1"/>
</dbReference>
<accession>F3KUF4</accession>
<dbReference type="GO" id="GO:0005886">
    <property type="term" value="C:plasma membrane"/>
    <property type="evidence" value="ECO:0007669"/>
    <property type="project" value="UniProtKB-SubCell"/>
</dbReference>
<feature type="transmembrane region" description="Helical" evidence="21">
    <location>
        <begin position="213"/>
        <end position="236"/>
    </location>
</feature>
<keyword evidence="15" id="KW-0902">Two-component regulatory system</keyword>
<feature type="domain" description="Histidine kinase" evidence="22">
    <location>
        <begin position="293"/>
        <end position="542"/>
    </location>
</feature>
<dbReference type="CDD" id="cd00075">
    <property type="entry name" value="HATPase"/>
    <property type="match status" value="1"/>
</dbReference>
<keyword evidence="21" id="KW-0472">Membrane</keyword>
<keyword evidence="10 24" id="KW-0418">Kinase</keyword>
<keyword evidence="18" id="KW-0464">Manganese</keyword>
<evidence type="ECO:0000256" key="8">
    <source>
        <dbReference type="ARBA" id="ARBA00022679"/>
    </source>
</evidence>
<dbReference type="SMART" id="SM00388">
    <property type="entry name" value="HisKA"/>
    <property type="match status" value="1"/>
</dbReference>
<dbReference type="SUPFAM" id="SSF47384">
    <property type="entry name" value="Homodimeric domain of signal transducing histidine kinase"/>
    <property type="match status" value="1"/>
</dbReference>
<dbReference type="OrthoDB" id="9804645at2"/>
<dbReference type="InterPro" id="IPR003660">
    <property type="entry name" value="HAMP_dom"/>
</dbReference>
<organism evidence="24 25">
    <name type="scientific">Hylemonella gracilis ATCC 19624</name>
    <dbReference type="NCBI Taxonomy" id="887062"/>
    <lineage>
        <taxon>Bacteria</taxon>
        <taxon>Pseudomonadati</taxon>
        <taxon>Pseudomonadota</taxon>
        <taxon>Betaproteobacteria</taxon>
        <taxon>Burkholderiales</taxon>
        <taxon>Comamonadaceae</taxon>
        <taxon>Hylemonella</taxon>
    </lineage>
</organism>
<sequence length="544" mass="59736">MQLAALLRLAAFRHWLLAAFMLIALLLGGAAISAVFTLGRLMNEHGEGASRALRLNAATQTLAAHTTAMERAARQSLILNDEPLRLRHAEESRAAQDTLALLLNEAAQSRASDDETQRAATDAAFEQLNAAAAQWRAQHDRIRALMAQGGVLKDTPAGRAQALRQSLTRERAVARAFRDMDLLTQQLGQRVQQLITKNSEALRERLARSQRNLGGLVSVAVGLTLALAVGLGLWLARPLRQIERAIVGLGENRLDQPIAIRGPSDVRQLGLQLDWLRLRLTELDADKARFLRHVSHELKTPLAALREGVALLEDGVTGPLNERQQEVAHILHQNAQTLQQRIEALLRFNAAAFEARQLKRRPVDLQALVHAQIEAQRLQWRGRNLAVRVRVGEPMASSDSSRLASSTLPTLQLDEEKMGIALANLLSNAIRFSPPGGVIEFNFHLQPGWVLLDIGDQGPGVAEPDRARIFEPFYRGQRQPELQAPHALHGSGIGLSIVREYIEAHGGRISLLDDAQPSDTATPTIGAPPRGARFRIELPHESSV</sequence>
<keyword evidence="21" id="KW-0812">Transmembrane</keyword>
<dbReference type="PRINTS" id="PR00344">
    <property type="entry name" value="BCTRLSENSOR"/>
</dbReference>
<dbReference type="RefSeq" id="WP_006298156.1">
    <property type="nucleotide sequence ID" value="NZ_AEGR01000061.1"/>
</dbReference>
<dbReference type="InterPro" id="IPR004358">
    <property type="entry name" value="Sig_transdc_His_kin-like_C"/>
</dbReference>
<dbReference type="AlphaFoldDB" id="F3KUF4"/>
<keyword evidence="16" id="KW-0346">Stress response</keyword>
<dbReference type="InterPro" id="IPR050980">
    <property type="entry name" value="2C_sensor_his_kinase"/>
</dbReference>
<evidence type="ECO:0000313" key="24">
    <source>
        <dbReference type="EMBL" id="EGI76531.1"/>
    </source>
</evidence>
<dbReference type="STRING" id="887062.HGR_10440"/>
<evidence type="ECO:0000259" key="23">
    <source>
        <dbReference type="PROSITE" id="PS50885"/>
    </source>
</evidence>
<dbReference type="GO" id="GO:0004721">
    <property type="term" value="F:phosphoprotein phosphatase activity"/>
    <property type="evidence" value="ECO:0007669"/>
    <property type="project" value="UniProtKB-KW"/>
</dbReference>
<evidence type="ECO:0000313" key="25">
    <source>
        <dbReference type="Proteomes" id="UP000016368"/>
    </source>
</evidence>
<evidence type="ECO:0000256" key="4">
    <source>
        <dbReference type="ARBA" id="ARBA00004651"/>
    </source>
</evidence>
<dbReference type="Gene3D" id="1.10.287.130">
    <property type="match status" value="1"/>
</dbReference>
<dbReference type="CDD" id="cd00082">
    <property type="entry name" value="HisKA"/>
    <property type="match status" value="1"/>
</dbReference>
<evidence type="ECO:0000256" key="5">
    <source>
        <dbReference type="ARBA" id="ARBA00012438"/>
    </source>
</evidence>
<dbReference type="InterPro" id="IPR005467">
    <property type="entry name" value="His_kinase_dom"/>
</dbReference>
<dbReference type="PROSITE" id="PS50109">
    <property type="entry name" value="HIS_KIN"/>
    <property type="match status" value="1"/>
</dbReference>
<dbReference type="SMART" id="SM00304">
    <property type="entry name" value="HAMP"/>
    <property type="match status" value="1"/>
</dbReference>
<evidence type="ECO:0000259" key="22">
    <source>
        <dbReference type="PROSITE" id="PS50109"/>
    </source>
</evidence>
<gene>
    <name evidence="24" type="ORF">HGR_10440</name>
</gene>
<evidence type="ECO:0000256" key="6">
    <source>
        <dbReference type="ARBA" id="ARBA00022475"/>
    </source>
</evidence>
<feature type="transmembrane region" description="Helical" evidence="21">
    <location>
        <begin position="15"/>
        <end position="38"/>
    </location>
</feature>
<evidence type="ECO:0000256" key="12">
    <source>
        <dbReference type="ARBA" id="ARBA00022840"/>
    </source>
</evidence>
<dbReference type="Proteomes" id="UP000016368">
    <property type="component" value="Unassembled WGS sequence"/>
</dbReference>
<keyword evidence="14" id="KW-0904">Protein phosphatase</keyword>
<evidence type="ECO:0000256" key="18">
    <source>
        <dbReference type="ARBA" id="ARBA00023211"/>
    </source>
</evidence>
<keyword evidence="25" id="KW-1185">Reference proteome</keyword>
<comment type="cofactor">
    <cofactor evidence="2">
        <name>Mn(2+)</name>
        <dbReference type="ChEBI" id="CHEBI:29035"/>
    </cofactor>
</comment>
<comment type="cofactor">
    <cofactor evidence="3">
        <name>Mg(2+)</name>
        <dbReference type="ChEBI" id="CHEBI:18420"/>
    </cofactor>
</comment>
<evidence type="ECO:0000256" key="9">
    <source>
        <dbReference type="ARBA" id="ARBA00022741"/>
    </source>
</evidence>
<dbReference type="GO" id="GO:0005524">
    <property type="term" value="F:ATP binding"/>
    <property type="evidence" value="ECO:0007669"/>
    <property type="project" value="UniProtKB-KW"/>
</dbReference>
<evidence type="ECO:0000256" key="16">
    <source>
        <dbReference type="ARBA" id="ARBA00023016"/>
    </source>
</evidence>
<evidence type="ECO:0000256" key="17">
    <source>
        <dbReference type="ARBA" id="ARBA00023026"/>
    </source>
</evidence>
<keyword evidence="8" id="KW-0808">Transferase</keyword>
<dbReference type="eggNOG" id="COG2205">
    <property type="taxonomic scope" value="Bacteria"/>
</dbReference>
<reference evidence="24 25" key="1">
    <citation type="journal article" date="2011" name="EMBO J.">
        <title>Structural diversity of bacterial flagellar motors.</title>
        <authorList>
            <person name="Chen S."/>
            <person name="Beeby M."/>
            <person name="Murphy G.E."/>
            <person name="Leadbetter J.R."/>
            <person name="Hendrixson D.R."/>
            <person name="Briegel A."/>
            <person name="Li Z."/>
            <person name="Shi J."/>
            <person name="Tocheva E.I."/>
            <person name="Muller A."/>
            <person name="Dobro M.J."/>
            <person name="Jensen G.J."/>
        </authorList>
    </citation>
    <scope>NUCLEOTIDE SEQUENCE [LARGE SCALE GENOMIC DNA]</scope>
    <source>
        <strain evidence="24 25">ATCC 19624</strain>
    </source>
</reference>
<comment type="catalytic activity">
    <reaction evidence="1">
        <text>ATP + protein L-histidine = ADP + protein N-phospho-L-histidine.</text>
        <dbReference type="EC" id="2.7.13.3"/>
    </reaction>
</comment>
<dbReference type="PANTHER" id="PTHR44936">
    <property type="entry name" value="SENSOR PROTEIN CREC"/>
    <property type="match status" value="1"/>
</dbReference>
<feature type="domain" description="HAMP" evidence="23">
    <location>
        <begin position="233"/>
        <end position="285"/>
    </location>
</feature>
<keyword evidence="7" id="KW-0597">Phosphoprotein</keyword>
<dbReference type="Pfam" id="PF00512">
    <property type="entry name" value="HisKA"/>
    <property type="match status" value="1"/>
</dbReference>
<dbReference type="Gene3D" id="3.30.565.10">
    <property type="entry name" value="Histidine kinase-like ATPase, C-terminal domain"/>
    <property type="match status" value="1"/>
</dbReference>
<evidence type="ECO:0000256" key="3">
    <source>
        <dbReference type="ARBA" id="ARBA00001946"/>
    </source>
</evidence>
<evidence type="ECO:0000256" key="19">
    <source>
        <dbReference type="ARBA" id="ARBA00040454"/>
    </source>
</evidence>
<dbReference type="InterPro" id="IPR036097">
    <property type="entry name" value="HisK_dim/P_sf"/>
</dbReference>
<keyword evidence="6" id="KW-1003">Cell membrane</keyword>
<dbReference type="PROSITE" id="PS50885">
    <property type="entry name" value="HAMP"/>
    <property type="match status" value="1"/>
</dbReference>
<comment type="subcellular location">
    <subcellularLocation>
        <location evidence="4">Cell membrane</location>
        <topology evidence="4">Multi-pass membrane protein</topology>
    </subcellularLocation>
</comment>
<dbReference type="SMART" id="SM00387">
    <property type="entry name" value="HATPase_c"/>
    <property type="match status" value="1"/>
</dbReference>
<evidence type="ECO:0000256" key="7">
    <source>
        <dbReference type="ARBA" id="ARBA00022553"/>
    </source>
</evidence>
<evidence type="ECO:0000256" key="1">
    <source>
        <dbReference type="ARBA" id="ARBA00000085"/>
    </source>
</evidence>
<dbReference type="PANTHER" id="PTHR44936:SF9">
    <property type="entry name" value="SENSOR PROTEIN CREC"/>
    <property type="match status" value="1"/>
</dbReference>
<keyword evidence="21" id="KW-1133">Transmembrane helix</keyword>
<evidence type="ECO:0000256" key="20">
    <source>
        <dbReference type="ARBA" id="ARBA00041776"/>
    </source>
</evidence>
<evidence type="ECO:0000256" key="14">
    <source>
        <dbReference type="ARBA" id="ARBA00022912"/>
    </source>
</evidence>